<dbReference type="AlphaFoldDB" id="A0A8X8CTU5"/>
<gene>
    <name evidence="2" type="ORF">POTOM_030122</name>
</gene>
<dbReference type="PANTHER" id="PTHR36756:SF1">
    <property type="entry name" value="EXPRESSED PROTEIN"/>
    <property type="match status" value="1"/>
</dbReference>
<feature type="compositionally biased region" description="Basic residues" evidence="1">
    <location>
        <begin position="79"/>
        <end position="93"/>
    </location>
</feature>
<protein>
    <submittedName>
        <fullName evidence="2">Uncharacterized protein</fullName>
    </submittedName>
</protein>
<proteinExistence type="predicted"/>
<dbReference type="EMBL" id="JAAWWB010000015">
    <property type="protein sequence ID" value="KAG6766057.1"/>
    <property type="molecule type" value="Genomic_DNA"/>
</dbReference>
<dbReference type="PANTHER" id="PTHR36756">
    <property type="entry name" value="EXPRESSED PROTEIN"/>
    <property type="match status" value="1"/>
</dbReference>
<dbReference type="Proteomes" id="UP000886885">
    <property type="component" value="Chromosome 8A"/>
</dbReference>
<feature type="region of interest" description="Disordered" evidence="1">
    <location>
        <begin position="13"/>
        <end position="96"/>
    </location>
</feature>
<organism evidence="2 3">
    <name type="scientific">Populus tomentosa</name>
    <name type="common">Chinese white poplar</name>
    <dbReference type="NCBI Taxonomy" id="118781"/>
    <lineage>
        <taxon>Eukaryota</taxon>
        <taxon>Viridiplantae</taxon>
        <taxon>Streptophyta</taxon>
        <taxon>Embryophyta</taxon>
        <taxon>Tracheophyta</taxon>
        <taxon>Spermatophyta</taxon>
        <taxon>Magnoliopsida</taxon>
        <taxon>eudicotyledons</taxon>
        <taxon>Gunneridae</taxon>
        <taxon>Pentapetalae</taxon>
        <taxon>rosids</taxon>
        <taxon>fabids</taxon>
        <taxon>Malpighiales</taxon>
        <taxon>Salicaceae</taxon>
        <taxon>Saliceae</taxon>
        <taxon>Populus</taxon>
    </lineage>
</organism>
<evidence type="ECO:0000256" key="1">
    <source>
        <dbReference type="SAM" id="MobiDB-lite"/>
    </source>
</evidence>
<keyword evidence="3" id="KW-1185">Reference proteome</keyword>
<sequence length="366" mass="42043">MIMVEESTRRLPNWMLGVSVTADNDNNKKKNITDEPEDVEDQPNLAKNSKFEAKRRKRNQVKDNKELDDDTDNDVNKKTSNRRGRKRKAKSKAGIKAECEEKEGEELTVEDLVSIAEEGRFEGSYEIISALVYFQHYCVEKCQDGVIYMQCVKADEDSRRKQTSGRECKLQRQLPTAASSKNDLGESFIVLDGKHISASCETTSYGSTMNLVSEESLISSSRTGDPAHDMLDLFLGPLLKKPMEKEKRSEFTTMDVDFTFELKKKSRHDFGDEMVPPMKKKSSLKDKIPFYESRPCHAYKHDLYKKLTMCQSQFVVSGVKDLHEVALRWVQRWLVCKGYTKILHFRLAEPETHFLAKSFPLKQIAS</sequence>
<name>A0A8X8CTU5_POPTO</name>
<evidence type="ECO:0000313" key="3">
    <source>
        <dbReference type="Proteomes" id="UP000886885"/>
    </source>
</evidence>
<reference evidence="2" key="1">
    <citation type="journal article" date="2020" name="bioRxiv">
        <title>Hybrid origin of Populus tomentosa Carr. identified through genome sequencing and phylogenomic analysis.</title>
        <authorList>
            <person name="An X."/>
            <person name="Gao K."/>
            <person name="Chen Z."/>
            <person name="Li J."/>
            <person name="Yang X."/>
            <person name="Yang X."/>
            <person name="Zhou J."/>
            <person name="Guo T."/>
            <person name="Zhao T."/>
            <person name="Huang S."/>
            <person name="Miao D."/>
            <person name="Khan W.U."/>
            <person name="Rao P."/>
            <person name="Ye M."/>
            <person name="Lei B."/>
            <person name="Liao W."/>
            <person name="Wang J."/>
            <person name="Ji L."/>
            <person name="Li Y."/>
            <person name="Guo B."/>
            <person name="Mustafa N.S."/>
            <person name="Li S."/>
            <person name="Yun Q."/>
            <person name="Keller S.R."/>
            <person name="Mao J."/>
            <person name="Zhang R."/>
            <person name="Strauss S.H."/>
        </authorList>
    </citation>
    <scope>NUCLEOTIDE SEQUENCE</scope>
    <source>
        <strain evidence="2">GM15</strain>
        <tissue evidence="2">Leaf</tissue>
    </source>
</reference>
<comment type="caution">
    <text evidence="2">The sequence shown here is derived from an EMBL/GenBank/DDBJ whole genome shotgun (WGS) entry which is preliminary data.</text>
</comment>
<evidence type="ECO:0000313" key="2">
    <source>
        <dbReference type="EMBL" id="KAG6766057.1"/>
    </source>
</evidence>
<dbReference type="OrthoDB" id="1938010at2759"/>
<accession>A0A8X8CTU5</accession>